<dbReference type="EMBL" id="WBOS01000012">
    <property type="protein sequence ID" value="KAB2331158.1"/>
    <property type="molecule type" value="Genomic_DNA"/>
</dbReference>
<dbReference type="Pfam" id="PF00883">
    <property type="entry name" value="Peptidase_M17"/>
    <property type="match status" value="1"/>
</dbReference>
<dbReference type="InterPro" id="IPR000819">
    <property type="entry name" value="Peptidase_M17_C"/>
</dbReference>
<sequence>MSLQATILFSNDSRIQNNHQIKQFVENSKAEFTTLFHEEELVATVKEVEEAKQSYEKVRMIAGAISRDLSSRKVEKAVVEADHLSKALPNLKLGELVTAFVEGWHLGSYKFVIYKSKETVFQTELLIEGAGDLESFIESGKIRAEATNFSRDLMNEVPNVLNPETFPVVLQDEFAHTNVQVNVFHKEKLEEMEMNGVLTVGRGSKYKPAFVELVYRGDESKPLVALVGKGVTFDTGGISLKSGRNLSDMRMDMGGAAAVAGAMKLLAASNEKVNVVALIPMVENSPDNTSVLPGEIIRYKNGHTVQVGNTDAEGRLILADGLIRAGEWGAEYVVNIATLTGAIFNALGTKLAGVFGDEQLSSEMKTVGKENGDFVWPMPLVDEYDKYLKSDYADFCNISSKGEAGSITAGLFLRRFVPESCKWLHVDMAGVMESEEEGYYVKSATGFGARLLADFTTHVSK</sequence>
<dbReference type="AlphaFoldDB" id="A0A6L3V648"/>
<dbReference type="InterPro" id="IPR008283">
    <property type="entry name" value="Peptidase_M17_N"/>
</dbReference>
<dbReference type="SUPFAM" id="SSF52949">
    <property type="entry name" value="Macro domain-like"/>
    <property type="match status" value="1"/>
</dbReference>
<dbReference type="PANTHER" id="PTHR11963">
    <property type="entry name" value="LEUCINE AMINOPEPTIDASE-RELATED"/>
    <property type="match status" value="1"/>
</dbReference>
<evidence type="ECO:0000256" key="2">
    <source>
        <dbReference type="ARBA" id="ARBA00022438"/>
    </source>
</evidence>
<dbReference type="OrthoDB" id="9809354at2"/>
<name>A0A6L3V648_9BACI</name>
<evidence type="ECO:0000256" key="6">
    <source>
        <dbReference type="ARBA" id="ARBA00049972"/>
    </source>
</evidence>
<evidence type="ECO:0000256" key="3">
    <source>
        <dbReference type="ARBA" id="ARBA00022670"/>
    </source>
</evidence>
<keyword evidence="4" id="KW-0378">Hydrolase</keyword>
<dbReference type="SUPFAM" id="SSF53187">
    <property type="entry name" value="Zn-dependent exopeptidases"/>
    <property type="match status" value="1"/>
</dbReference>
<comment type="similarity">
    <text evidence="1">Belongs to the peptidase M17 family.</text>
</comment>
<dbReference type="Proteomes" id="UP000481030">
    <property type="component" value="Unassembled WGS sequence"/>
</dbReference>
<evidence type="ECO:0000256" key="7">
    <source>
        <dbReference type="ARBA" id="ARBA00050021"/>
    </source>
</evidence>
<dbReference type="PRINTS" id="PR00481">
    <property type="entry name" value="LAMNOPPTDASE"/>
</dbReference>
<keyword evidence="2 10" id="KW-0031">Aminopeptidase</keyword>
<proteinExistence type="inferred from homology"/>
<dbReference type="CDD" id="cd00433">
    <property type="entry name" value="Peptidase_M17"/>
    <property type="match status" value="1"/>
</dbReference>
<evidence type="ECO:0000259" key="9">
    <source>
        <dbReference type="PROSITE" id="PS00631"/>
    </source>
</evidence>
<dbReference type="PANTHER" id="PTHR11963:SF23">
    <property type="entry name" value="CYTOSOL AMINOPEPTIDASE"/>
    <property type="match status" value="1"/>
</dbReference>
<evidence type="ECO:0000256" key="5">
    <source>
        <dbReference type="ARBA" id="ARBA00033172"/>
    </source>
</evidence>
<dbReference type="GO" id="GO:0006508">
    <property type="term" value="P:proteolysis"/>
    <property type="evidence" value="ECO:0007669"/>
    <property type="project" value="UniProtKB-KW"/>
</dbReference>
<keyword evidence="11" id="KW-1185">Reference proteome</keyword>
<dbReference type="RefSeq" id="WP_151536356.1">
    <property type="nucleotide sequence ID" value="NZ_WBOS01000012.1"/>
</dbReference>
<dbReference type="InterPro" id="IPR011356">
    <property type="entry name" value="Leucine_aapep/pepB"/>
</dbReference>
<dbReference type="Gene3D" id="3.40.630.10">
    <property type="entry name" value="Zn peptidases"/>
    <property type="match status" value="1"/>
</dbReference>
<evidence type="ECO:0000256" key="1">
    <source>
        <dbReference type="ARBA" id="ARBA00009528"/>
    </source>
</evidence>
<dbReference type="GO" id="GO:0005737">
    <property type="term" value="C:cytoplasm"/>
    <property type="evidence" value="ECO:0007669"/>
    <property type="project" value="InterPro"/>
</dbReference>
<dbReference type="PROSITE" id="PS00631">
    <property type="entry name" value="CYTOSOL_AP"/>
    <property type="match status" value="1"/>
</dbReference>
<organism evidence="10 11">
    <name type="scientific">Cytobacillus depressus</name>
    <dbReference type="NCBI Taxonomy" id="1602942"/>
    <lineage>
        <taxon>Bacteria</taxon>
        <taxon>Bacillati</taxon>
        <taxon>Bacillota</taxon>
        <taxon>Bacilli</taxon>
        <taxon>Bacillales</taxon>
        <taxon>Bacillaceae</taxon>
        <taxon>Cytobacillus</taxon>
    </lineage>
</organism>
<dbReference type="GO" id="GO:0030145">
    <property type="term" value="F:manganese ion binding"/>
    <property type="evidence" value="ECO:0007669"/>
    <property type="project" value="InterPro"/>
</dbReference>
<dbReference type="InterPro" id="IPR043472">
    <property type="entry name" value="Macro_dom-like"/>
</dbReference>
<evidence type="ECO:0000256" key="4">
    <source>
        <dbReference type="ARBA" id="ARBA00022801"/>
    </source>
</evidence>
<comment type="caution">
    <text evidence="10">The sequence shown here is derived from an EMBL/GenBank/DDBJ whole genome shotgun (WGS) entry which is preliminary data.</text>
</comment>
<gene>
    <name evidence="10" type="ORF">F7731_18955</name>
</gene>
<protein>
    <recommendedName>
        <fullName evidence="7">Probable cytosol aminopeptidase</fullName>
    </recommendedName>
    <alternativeName>
        <fullName evidence="8">Leucine aminopeptidase</fullName>
    </alternativeName>
    <alternativeName>
        <fullName evidence="5">Leucyl aminopeptidase</fullName>
    </alternativeName>
</protein>
<reference evidence="10 11" key="1">
    <citation type="journal article" date="2016" name="Antonie Van Leeuwenhoek">
        <title>Bacillus depressus sp. nov., isolated from soil of a sunflower field.</title>
        <authorList>
            <person name="Wei X."/>
            <person name="Xin D."/>
            <person name="Xin Y."/>
            <person name="Zhang H."/>
            <person name="Wang T."/>
            <person name="Zhang J."/>
        </authorList>
    </citation>
    <scope>NUCLEOTIDE SEQUENCE [LARGE SCALE GENOMIC DNA]</scope>
    <source>
        <strain evidence="10 11">BZ1</strain>
    </source>
</reference>
<accession>A0A6L3V648</accession>
<evidence type="ECO:0000313" key="11">
    <source>
        <dbReference type="Proteomes" id="UP000481030"/>
    </source>
</evidence>
<evidence type="ECO:0000313" key="10">
    <source>
        <dbReference type="EMBL" id="KAB2331158.1"/>
    </source>
</evidence>
<keyword evidence="3" id="KW-0645">Protease</keyword>
<feature type="domain" description="Cytosol aminopeptidase" evidence="9">
    <location>
        <begin position="309"/>
        <end position="316"/>
    </location>
</feature>
<dbReference type="Gene3D" id="3.40.220.10">
    <property type="entry name" value="Leucine Aminopeptidase, subunit E, domain 1"/>
    <property type="match status" value="1"/>
</dbReference>
<evidence type="ECO:0000256" key="8">
    <source>
        <dbReference type="ARBA" id="ARBA00050061"/>
    </source>
</evidence>
<dbReference type="Pfam" id="PF02789">
    <property type="entry name" value="Peptidase_M17_N"/>
    <property type="match status" value="1"/>
</dbReference>
<comment type="function">
    <text evidence="6">Presumably involved in the processing and regular turnover of intracellular proteins. Catalyzes the removal of unsubstituted N-terminal amino acids from various peptides.</text>
</comment>
<dbReference type="GO" id="GO:0070006">
    <property type="term" value="F:metalloaminopeptidase activity"/>
    <property type="evidence" value="ECO:0007669"/>
    <property type="project" value="InterPro"/>
</dbReference>